<dbReference type="Proteomes" id="UP000319213">
    <property type="component" value="Unassembled WGS sequence"/>
</dbReference>
<dbReference type="InterPro" id="IPR000805">
    <property type="entry name" value="Glyco_hydro_26"/>
</dbReference>
<evidence type="ECO:0000256" key="9">
    <source>
        <dbReference type="SAM" id="SignalP"/>
    </source>
</evidence>
<dbReference type="GO" id="GO:0016985">
    <property type="term" value="F:mannan endo-1,4-beta-mannosidase activity"/>
    <property type="evidence" value="ECO:0007669"/>
    <property type="project" value="InterPro"/>
</dbReference>
<keyword evidence="5 7" id="KW-0378">Hydrolase</keyword>
<comment type="subcellular location">
    <subcellularLocation>
        <location evidence="1">Secreted</location>
    </subcellularLocation>
</comment>
<dbReference type="PANTHER" id="PTHR40079:SF6">
    <property type="entry name" value="GH26 DOMAIN-CONTAINING PROTEIN"/>
    <property type="match status" value="1"/>
</dbReference>
<evidence type="ECO:0000313" key="12">
    <source>
        <dbReference type="Proteomes" id="UP000319213"/>
    </source>
</evidence>
<dbReference type="Gene3D" id="3.20.20.80">
    <property type="entry name" value="Glycosidases"/>
    <property type="match status" value="1"/>
</dbReference>
<protein>
    <recommendedName>
        <fullName evidence="10">GH26 domain-containing protein</fullName>
    </recommendedName>
</protein>
<evidence type="ECO:0000256" key="6">
    <source>
        <dbReference type="ARBA" id="ARBA00023295"/>
    </source>
</evidence>
<sequence>MRISFVAGSGRRPSGGRHLAAIGLTLATALATGPAAMAAGTGKGAASLSSAALAPTLVRADADTYVVRERPGRAYGEATSLVAARRADRYSEILLRFTVPDAGGRTPRRVVLELRTRGSAKPGGLEVRRVSGSWSESTTYADRPSLGGLAGKPVAQSASGVVAFDVTASVTGPGTYAFAVRSTGGRPAVFHSTEAGDRGPRLTVEYADPGDGTGGTGATGGSAGASGGTSGETAAGTLCGASFATESEGETMREALARVDGYYGGLELIRLFNPGEPKPWARMLDVGGRPVHVSFKMNPSQVLQKAYDAKLRQWFADAPRDRVTYWTYHHEPEDNIEKGEFTAAQFRAAFEHIAKIADEVGNPRLKATLTLMGWSFNARSGRTWTDYLPGRSYVDVVAVDVYNQGRNAKQPKYTPPAQLFDGIVAEIGRQGLAFAVAETGSTVIKGDDGTGRAQWLRDLTRYLTQKGALYVAYFDHDWRTKSGDDYRLRDPAGKAAWRDFCDA</sequence>
<feature type="compositionally biased region" description="Gly residues" evidence="8">
    <location>
        <begin position="211"/>
        <end position="230"/>
    </location>
</feature>
<feature type="domain" description="GH26" evidence="10">
    <location>
        <begin position="137"/>
        <end position="503"/>
    </location>
</feature>
<organism evidence="11 12">
    <name type="scientific">Thermopolyspora flexuosa</name>
    <dbReference type="NCBI Taxonomy" id="103836"/>
    <lineage>
        <taxon>Bacteria</taxon>
        <taxon>Bacillati</taxon>
        <taxon>Actinomycetota</taxon>
        <taxon>Actinomycetes</taxon>
        <taxon>Streptosporangiales</taxon>
        <taxon>Streptosporangiaceae</taxon>
        <taxon>Thermopolyspora</taxon>
    </lineage>
</organism>
<dbReference type="InterPro" id="IPR017853">
    <property type="entry name" value="GH"/>
</dbReference>
<evidence type="ECO:0000256" key="2">
    <source>
        <dbReference type="ARBA" id="ARBA00007754"/>
    </source>
</evidence>
<evidence type="ECO:0000256" key="3">
    <source>
        <dbReference type="ARBA" id="ARBA00022525"/>
    </source>
</evidence>
<dbReference type="GO" id="GO:0006080">
    <property type="term" value="P:substituted mannan metabolic process"/>
    <property type="evidence" value="ECO:0007669"/>
    <property type="project" value="InterPro"/>
</dbReference>
<comment type="similarity">
    <text evidence="2 7">Belongs to the glycosyl hydrolase 26 family.</text>
</comment>
<dbReference type="InterPro" id="IPR022790">
    <property type="entry name" value="GH26_dom"/>
</dbReference>
<feature type="active site" description="Nucleophile" evidence="7">
    <location>
        <position position="438"/>
    </location>
</feature>
<evidence type="ECO:0000256" key="8">
    <source>
        <dbReference type="SAM" id="MobiDB-lite"/>
    </source>
</evidence>
<dbReference type="SUPFAM" id="SSF51445">
    <property type="entry name" value="(Trans)glycosidases"/>
    <property type="match status" value="1"/>
</dbReference>
<evidence type="ECO:0000256" key="5">
    <source>
        <dbReference type="ARBA" id="ARBA00022801"/>
    </source>
</evidence>
<dbReference type="OrthoDB" id="976137at2"/>
<name>A0A543IUZ5_9ACTN</name>
<proteinExistence type="inferred from homology"/>
<keyword evidence="3" id="KW-0964">Secreted</keyword>
<evidence type="ECO:0000259" key="10">
    <source>
        <dbReference type="PROSITE" id="PS51764"/>
    </source>
</evidence>
<dbReference type="NCBIfam" id="NF033679">
    <property type="entry name" value="DNRLRE_dom"/>
    <property type="match status" value="1"/>
</dbReference>
<keyword evidence="12" id="KW-1185">Reference proteome</keyword>
<dbReference type="EMBL" id="VFPQ01000001">
    <property type="protein sequence ID" value="TQM74394.1"/>
    <property type="molecule type" value="Genomic_DNA"/>
</dbReference>
<evidence type="ECO:0000256" key="1">
    <source>
        <dbReference type="ARBA" id="ARBA00004613"/>
    </source>
</evidence>
<feature type="active site" description="Proton donor" evidence="7">
    <location>
        <position position="331"/>
    </location>
</feature>
<evidence type="ECO:0000256" key="4">
    <source>
        <dbReference type="ARBA" id="ARBA00022729"/>
    </source>
</evidence>
<dbReference type="PROSITE" id="PS51764">
    <property type="entry name" value="GH26"/>
    <property type="match status" value="1"/>
</dbReference>
<reference evidence="11 12" key="1">
    <citation type="submission" date="2019-06" db="EMBL/GenBank/DDBJ databases">
        <title>Sequencing the genomes of 1000 actinobacteria strains.</title>
        <authorList>
            <person name="Klenk H.-P."/>
        </authorList>
    </citation>
    <scope>NUCLEOTIDE SEQUENCE [LARGE SCALE GENOMIC DNA]</scope>
    <source>
        <strain evidence="11 12">DSM 43186</strain>
    </source>
</reference>
<feature type="region of interest" description="Disordered" evidence="8">
    <location>
        <begin position="189"/>
        <end position="230"/>
    </location>
</feature>
<evidence type="ECO:0000313" key="11">
    <source>
        <dbReference type="EMBL" id="TQM74394.1"/>
    </source>
</evidence>
<gene>
    <name evidence="11" type="ORF">FHX40_1065</name>
</gene>
<dbReference type="InterPro" id="IPR055372">
    <property type="entry name" value="CBM96"/>
</dbReference>
<keyword evidence="4 9" id="KW-0732">Signal</keyword>
<dbReference type="GO" id="GO:0005576">
    <property type="term" value="C:extracellular region"/>
    <property type="evidence" value="ECO:0007669"/>
    <property type="project" value="UniProtKB-SubCell"/>
</dbReference>
<dbReference type="RefSeq" id="WP_142258574.1">
    <property type="nucleotide sequence ID" value="NZ_BMPV01000006.1"/>
</dbReference>
<dbReference type="Pfam" id="PF24517">
    <property type="entry name" value="CBM96"/>
    <property type="match status" value="1"/>
</dbReference>
<accession>A0A543IUZ5</accession>
<keyword evidence="6 7" id="KW-0326">Glycosidase</keyword>
<feature type="chain" id="PRO_5022198205" description="GH26 domain-containing protein" evidence="9">
    <location>
        <begin position="39"/>
        <end position="503"/>
    </location>
</feature>
<dbReference type="PANTHER" id="PTHR40079">
    <property type="entry name" value="MANNAN ENDO-1,4-BETA-MANNOSIDASE E-RELATED"/>
    <property type="match status" value="1"/>
</dbReference>
<feature type="signal peptide" evidence="9">
    <location>
        <begin position="1"/>
        <end position="38"/>
    </location>
</feature>
<dbReference type="AlphaFoldDB" id="A0A543IUZ5"/>
<comment type="caution">
    <text evidence="11">The sequence shown here is derived from an EMBL/GenBank/DDBJ whole genome shotgun (WGS) entry which is preliminary data.</text>
</comment>
<evidence type="ECO:0000256" key="7">
    <source>
        <dbReference type="PROSITE-ProRule" id="PRU01100"/>
    </source>
</evidence>